<reference evidence="2" key="1">
    <citation type="journal article" date="2022" name="Int. J. Mol. Sci.">
        <title>Draft Genome of Tanacetum Coccineum: Genomic Comparison of Closely Related Tanacetum-Family Plants.</title>
        <authorList>
            <person name="Yamashiro T."/>
            <person name="Shiraishi A."/>
            <person name="Nakayama K."/>
            <person name="Satake H."/>
        </authorList>
    </citation>
    <scope>NUCLEOTIDE SEQUENCE</scope>
</reference>
<feature type="compositionally biased region" description="Basic and acidic residues" evidence="1">
    <location>
        <begin position="25"/>
        <end position="38"/>
    </location>
</feature>
<proteinExistence type="predicted"/>
<keyword evidence="3" id="KW-1185">Reference proteome</keyword>
<name>A0ABQ5E4K8_9ASTR</name>
<dbReference type="EMBL" id="BQNB010015930">
    <property type="protein sequence ID" value="GJT45789.1"/>
    <property type="molecule type" value="Genomic_DNA"/>
</dbReference>
<evidence type="ECO:0000256" key="1">
    <source>
        <dbReference type="SAM" id="MobiDB-lite"/>
    </source>
</evidence>
<evidence type="ECO:0000313" key="3">
    <source>
        <dbReference type="Proteomes" id="UP001151760"/>
    </source>
</evidence>
<organism evidence="2 3">
    <name type="scientific">Tanacetum coccineum</name>
    <dbReference type="NCBI Taxonomy" id="301880"/>
    <lineage>
        <taxon>Eukaryota</taxon>
        <taxon>Viridiplantae</taxon>
        <taxon>Streptophyta</taxon>
        <taxon>Embryophyta</taxon>
        <taxon>Tracheophyta</taxon>
        <taxon>Spermatophyta</taxon>
        <taxon>Magnoliopsida</taxon>
        <taxon>eudicotyledons</taxon>
        <taxon>Gunneridae</taxon>
        <taxon>Pentapetalae</taxon>
        <taxon>asterids</taxon>
        <taxon>campanulids</taxon>
        <taxon>Asterales</taxon>
        <taxon>Asteraceae</taxon>
        <taxon>Asteroideae</taxon>
        <taxon>Anthemideae</taxon>
        <taxon>Anthemidinae</taxon>
        <taxon>Tanacetum</taxon>
    </lineage>
</organism>
<sequence length="72" mass="8003">MLQINSKQTDQPAQTTVVIPGGEQTKIEKGKKAISSRDAEEESTESDSDDETTHVPFHGLISNEQNTKFDFH</sequence>
<feature type="compositionally biased region" description="Polar residues" evidence="1">
    <location>
        <begin position="1"/>
        <end position="17"/>
    </location>
</feature>
<accession>A0ABQ5E4K8</accession>
<reference evidence="2" key="2">
    <citation type="submission" date="2022-01" db="EMBL/GenBank/DDBJ databases">
        <authorList>
            <person name="Yamashiro T."/>
            <person name="Shiraishi A."/>
            <person name="Satake H."/>
            <person name="Nakayama K."/>
        </authorList>
    </citation>
    <scope>NUCLEOTIDE SEQUENCE</scope>
</reference>
<dbReference type="Proteomes" id="UP001151760">
    <property type="component" value="Unassembled WGS sequence"/>
</dbReference>
<protein>
    <submittedName>
        <fullName evidence="2">Uncharacterized protein</fullName>
    </submittedName>
</protein>
<gene>
    <name evidence="2" type="ORF">Tco_0954504</name>
</gene>
<feature type="region of interest" description="Disordered" evidence="1">
    <location>
        <begin position="1"/>
        <end position="72"/>
    </location>
</feature>
<evidence type="ECO:0000313" key="2">
    <source>
        <dbReference type="EMBL" id="GJT45789.1"/>
    </source>
</evidence>
<feature type="compositionally biased region" description="Acidic residues" evidence="1">
    <location>
        <begin position="39"/>
        <end position="50"/>
    </location>
</feature>
<comment type="caution">
    <text evidence="2">The sequence shown here is derived from an EMBL/GenBank/DDBJ whole genome shotgun (WGS) entry which is preliminary data.</text>
</comment>